<keyword evidence="2" id="KW-0472">Membrane</keyword>
<evidence type="ECO:0000313" key="5">
    <source>
        <dbReference type="Proteomes" id="UP000664466"/>
    </source>
</evidence>
<keyword evidence="1" id="KW-0175">Coiled coil</keyword>
<keyword evidence="2" id="KW-0812">Transmembrane</keyword>
<dbReference type="EMBL" id="JAFMPM010000008">
    <property type="protein sequence ID" value="MBO0615363.1"/>
    <property type="molecule type" value="Genomic_DNA"/>
</dbReference>
<name>A0A8B0SK43_9GAMM</name>
<keyword evidence="5" id="KW-1185">Reference proteome</keyword>
<dbReference type="Proteomes" id="UP000664466">
    <property type="component" value="Unassembled WGS sequence"/>
</dbReference>
<dbReference type="AlphaFoldDB" id="A0A8B0SK43"/>
<dbReference type="RefSeq" id="WP_207253070.1">
    <property type="nucleotide sequence ID" value="NZ_JAFMPM010000008.1"/>
</dbReference>
<feature type="coiled-coil region" evidence="1">
    <location>
        <begin position="144"/>
        <end position="171"/>
    </location>
</feature>
<keyword evidence="2" id="KW-1133">Transmembrane helix</keyword>
<dbReference type="EMBL" id="CP072748">
    <property type="protein sequence ID" value="QTX10137.1"/>
    <property type="molecule type" value="Genomic_DNA"/>
</dbReference>
<feature type="transmembrane region" description="Helical" evidence="2">
    <location>
        <begin position="519"/>
        <end position="540"/>
    </location>
</feature>
<sequence length="585" mass="67494">MSAPSNDELKTLLLDHYHCTFFLPLIGLPDEFKPEATRKTYPAGSASSECDAQAFHFFTPILRNILFDRGTEDTEHSPQTLTPMREWYLPQEVIQPWRMTLHKADGDKDVTPLTQQTALFQSVQLFRYFNGIYVLAFTVTPEVLPPLQERVKQKRNELAEAEKQIPVEERKPAWELDKEADATVSLFAGSIQKLADVSPYDPDRDVYPKLQLEAWLRFSRLGRQLYRSFTEQGDESKIAKLCLNSVTGETLKTAFDESMKKLEMPEHPGKDLSPIIIFLLQQFFKPQAAALETWLKQNIALYDDRMFISVAYGLAGKQHTDETLHKINTLAGFTDRVADCWVEDYPYTAEVTDRYLQGKCFDLWKAVGSNYFYTDRVNAYVSNGGFFRRSIATCHIPHLYNRMLVQALFYQASLRHYDHKMIETTLTLLKDQDKIKLIKEQLEAFIRFTNQYWFPELTDQMQGKEIFRLQQQGLNLQVHYERIKEKISRTDEYLNAQREAHSSDLSNALSQLSTKLTHWGAAFALGALYLAVLPVLNDMVKDFNTPSLSLWQWGAKHLHEGGMTLLVALPLVALISWAWIKRPKP</sequence>
<protein>
    <submittedName>
        <fullName evidence="4">Uncharacterized protein</fullName>
    </submittedName>
</protein>
<accession>A0A8B0SK43</accession>
<reference evidence="3 5" key="1">
    <citation type="submission" date="2021-03" db="EMBL/GenBank/DDBJ databases">
        <title>Draft genome and methylome analysis of Thiotrix fructosivoruns ATCC 49748.</title>
        <authorList>
            <person name="Fomenkov A."/>
            <person name="Grabovich M.Y."/>
            <person name="Roberts R.J."/>
        </authorList>
    </citation>
    <scope>NUCLEOTIDE SEQUENCE [LARGE SCALE GENOMIC DNA]</scope>
    <source>
        <strain evidence="3 5">ATCC 49748</strain>
    </source>
</reference>
<evidence type="ECO:0000313" key="3">
    <source>
        <dbReference type="EMBL" id="MBO0615363.1"/>
    </source>
</evidence>
<proteinExistence type="predicted"/>
<feature type="transmembrane region" description="Helical" evidence="2">
    <location>
        <begin position="561"/>
        <end position="580"/>
    </location>
</feature>
<evidence type="ECO:0000313" key="4">
    <source>
        <dbReference type="EMBL" id="QTX10137.1"/>
    </source>
</evidence>
<evidence type="ECO:0000256" key="2">
    <source>
        <dbReference type="SAM" id="Phobius"/>
    </source>
</evidence>
<evidence type="ECO:0000256" key="1">
    <source>
        <dbReference type="SAM" id="Coils"/>
    </source>
</evidence>
<reference evidence="4" key="2">
    <citation type="submission" date="2021-04" db="EMBL/GenBank/DDBJ databases">
        <title>Complete Genome and methylome analysis of Thiothrix fructosivorans ATCC 49748.</title>
        <authorList>
            <person name="Fomenkov A."/>
            <person name="Sun L."/>
            <person name="Vincze T."/>
            <person name="Grabovich M.Y."/>
            <person name="Roberts R.J."/>
        </authorList>
    </citation>
    <scope>NUCLEOTIDE SEQUENCE</scope>
    <source>
        <strain evidence="4">ATCC 49748</strain>
    </source>
</reference>
<organism evidence="4">
    <name type="scientific">Thiothrix fructosivorans</name>
    <dbReference type="NCBI Taxonomy" id="111770"/>
    <lineage>
        <taxon>Bacteria</taxon>
        <taxon>Pseudomonadati</taxon>
        <taxon>Pseudomonadota</taxon>
        <taxon>Gammaproteobacteria</taxon>
        <taxon>Thiotrichales</taxon>
        <taxon>Thiotrichaceae</taxon>
        <taxon>Thiothrix</taxon>
    </lineage>
</organism>
<gene>
    <name evidence="4" type="ORF">J1836_016310</name>
    <name evidence="3" type="ORF">J1836_20925</name>
</gene>